<dbReference type="Gene3D" id="3.30.70.100">
    <property type="match status" value="1"/>
</dbReference>
<evidence type="ECO:0000259" key="2">
    <source>
        <dbReference type="PROSITE" id="PS50206"/>
    </source>
</evidence>
<dbReference type="PROSITE" id="PS50206">
    <property type="entry name" value="RHODANESE_3"/>
    <property type="match status" value="1"/>
</dbReference>
<dbReference type="InterPro" id="IPR022111">
    <property type="entry name" value="Rhodanese_C"/>
</dbReference>
<dbReference type="Proteomes" id="UP001515480">
    <property type="component" value="Unassembled WGS sequence"/>
</dbReference>
<dbReference type="InterPro" id="IPR020936">
    <property type="entry name" value="TrhO"/>
</dbReference>
<dbReference type="AlphaFoldDB" id="A0AB34IEY1"/>
<dbReference type="PANTHER" id="PTHR43268:SF3">
    <property type="entry name" value="RHODANESE-LIKE DOMAIN-CONTAINING PROTEIN 7-RELATED"/>
    <property type="match status" value="1"/>
</dbReference>
<dbReference type="Pfam" id="PF00581">
    <property type="entry name" value="Rhodanese"/>
    <property type="match status" value="1"/>
</dbReference>
<dbReference type="InterPro" id="IPR040503">
    <property type="entry name" value="TRHO_N"/>
</dbReference>
<feature type="compositionally biased region" description="Pro residues" evidence="1">
    <location>
        <begin position="24"/>
        <end position="34"/>
    </location>
</feature>
<dbReference type="Pfam" id="PF17773">
    <property type="entry name" value="UPF0176_N"/>
    <property type="match status" value="1"/>
</dbReference>
<evidence type="ECO:0000313" key="3">
    <source>
        <dbReference type="EMBL" id="KAL1498709.1"/>
    </source>
</evidence>
<feature type="region of interest" description="Disordered" evidence="1">
    <location>
        <begin position="14"/>
        <end position="43"/>
    </location>
</feature>
<protein>
    <recommendedName>
        <fullName evidence="2">Rhodanese domain-containing protein</fullName>
    </recommendedName>
</protein>
<dbReference type="SUPFAM" id="SSF52821">
    <property type="entry name" value="Rhodanese/Cell cycle control phosphatase"/>
    <property type="match status" value="1"/>
</dbReference>
<dbReference type="EMBL" id="JBGBPQ010000027">
    <property type="protein sequence ID" value="KAL1498709.1"/>
    <property type="molecule type" value="Genomic_DNA"/>
</dbReference>
<comment type="caution">
    <text evidence="3">The sequence shown here is derived from an EMBL/GenBank/DDBJ whole genome shotgun (WGS) entry which is preliminary data.</text>
</comment>
<reference evidence="3 4" key="1">
    <citation type="journal article" date="2024" name="Science">
        <title>Giant polyketide synthase enzymes in the biosynthesis of giant marine polyether toxins.</title>
        <authorList>
            <person name="Fallon T.R."/>
            <person name="Shende V.V."/>
            <person name="Wierzbicki I.H."/>
            <person name="Pendleton A.L."/>
            <person name="Watervoot N.F."/>
            <person name="Auber R.P."/>
            <person name="Gonzalez D.J."/>
            <person name="Wisecaver J.H."/>
            <person name="Moore B.S."/>
        </authorList>
    </citation>
    <scope>NUCLEOTIDE SEQUENCE [LARGE SCALE GENOMIC DNA]</scope>
    <source>
        <strain evidence="3 4">12B1</strain>
    </source>
</reference>
<proteinExistence type="predicted"/>
<gene>
    <name evidence="3" type="ORF">AB1Y20_014020</name>
</gene>
<dbReference type="SMART" id="SM00450">
    <property type="entry name" value="RHOD"/>
    <property type="match status" value="1"/>
</dbReference>
<evidence type="ECO:0000256" key="1">
    <source>
        <dbReference type="SAM" id="MobiDB-lite"/>
    </source>
</evidence>
<dbReference type="InterPro" id="IPR001763">
    <property type="entry name" value="Rhodanese-like_dom"/>
</dbReference>
<dbReference type="Gene3D" id="3.40.250.10">
    <property type="entry name" value="Rhodanese-like domain"/>
    <property type="match status" value="1"/>
</dbReference>
<feature type="domain" description="Rhodanese" evidence="2">
    <location>
        <begin position="180"/>
        <end position="277"/>
    </location>
</feature>
<evidence type="ECO:0000313" key="4">
    <source>
        <dbReference type="Proteomes" id="UP001515480"/>
    </source>
</evidence>
<keyword evidence="4" id="KW-1185">Reference proteome</keyword>
<sequence>MSAVRSLAIHSPRAAAATRDFHPPATPLRAPPPRAHAADGTPSRATLSLNPQLDYSLPYRVLAFYAIAPLASPDEAMAAHRRFLAARQMVGRVYVCADGVNAQVSGLAHCVADYREWVEAQLRGAELLFKEDPVAEPAFPRLRVKHKKLVAALPGDEELDLTDRGVDLTPEEWAAMIASQEEQKVVLDVRNGYEWDVGRFDGAARPALDQFAAFDEAAFGLPAEAAKRAETAVMMYCTGGVRCEFFSARLKKSGFKKVYKLQGGVQHYANRMRRQETGTPHWNGSLFVFDRRNTIALGAKGAEPLGHCVHCTASTETFVNCCNVDCNKLHLVCGACVAERRGFCCEACSSAQRRRPLLLNEDEVPDPLAVAAMTQGPPPNTLDPNKLSTFKPHNVRRKEFDVDKDGFAKIANTAADKASSARQG</sequence>
<name>A0AB34IEY1_PRYPA</name>
<accession>A0AB34IEY1</accession>
<dbReference type="PANTHER" id="PTHR43268">
    <property type="entry name" value="THIOSULFATE SULFURTRANSFERASE/RHODANESE-LIKE DOMAIN-CONTAINING PROTEIN 2"/>
    <property type="match status" value="1"/>
</dbReference>
<dbReference type="Pfam" id="PF12368">
    <property type="entry name" value="Rhodanese_C"/>
    <property type="match status" value="1"/>
</dbReference>
<organism evidence="3 4">
    <name type="scientific">Prymnesium parvum</name>
    <name type="common">Toxic golden alga</name>
    <dbReference type="NCBI Taxonomy" id="97485"/>
    <lineage>
        <taxon>Eukaryota</taxon>
        <taxon>Haptista</taxon>
        <taxon>Haptophyta</taxon>
        <taxon>Prymnesiophyceae</taxon>
        <taxon>Prymnesiales</taxon>
        <taxon>Prymnesiaceae</taxon>
        <taxon>Prymnesium</taxon>
    </lineage>
</organism>
<dbReference type="InterPro" id="IPR036873">
    <property type="entry name" value="Rhodanese-like_dom_sf"/>
</dbReference>